<dbReference type="KEGG" id="ztr:MYCGRDRAFT_107782"/>
<evidence type="ECO:0000313" key="3">
    <source>
        <dbReference type="Proteomes" id="UP000008062"/>
    </source>
</evidence>
<sequence length="402" mass="44371">MSSSLFHQIVPPTPSNSHQIPAPPNSAQKSPAPPVQPHLQPPLPPAPSPPLNPTPPTNPPMPPHLIPHLSPSHRHTTLTLYRALLHQLRHLPPISPSPSQSHANPKDLLKNLIHSRFHSARHIVSPHFLQPRFLLAYEALDHLDAAVAGDSQILREIEDLLSRCSLTSTRPPLPRLSARTHAARKSARLASSLPLPKLPSWTNRPLPLERIKGGRRRVPVLFTANHIPVLRFSKPQPSSLSGYLTSRIRQRQNRQDLLAKLTSDITVARGEDEWDGRLRDFAGLDGGMWRERSPEASWTGALIEEVKVVKAKLARERKVNQEVGRAMQGVVDREGELAEMEAGERGKRLVGKAGRRRVGGRALPNTEEDGGVGRKTKDSMASSASTRKTTCRPLAGRMNPTD</sequence>
<keyword evidence="3" id="KW-1185">Reference proteome</keyword>
<dbReference type="GeneID" id="13398370"/>
<dbReference type="InParanoid" id="F9WXA0"/>
<evidence type="ECO:0000313" key="2">
    <source>
        <dbReference type="EMBL" id="EGP91848.1"/>
    </source>
</evidence>
<dbReference type="HOGENOM" id="CLU_042937_1_0_1"/>
<reference evidence="2 3" key="1">
    <citation type="journal article" date="2011" name="PLoS Genet.">
        <title>Finished genome of the fungal wheat pathogen Mycosphaerella graminicola reveals dispensome structure, chromosome plasticity, and stealth pathogenesis.</title>
        <authorList>
            <person name="Goodwin S.B."/>
            <person name="Ben M'barek S."/>
            <person name="Dhillon B."/>
            <person name="Wittenberg A.H.J."/>
            <person name="Crane C.F."/>
            <person name="Hane J.K."/>
            <person name="Foster A.J."/>
            <person name="Van der Lee T.A.J."/>
            <person name="Grimwood J."/>
            <person name="Aerts A."/>
            <person name="Antoniw J."/>
            <person name="Bailey A."/>
            <person name="Bluhm B."/>
            <person name="Bowler J."/>
            <person name="Bristow J."/>
            <person name="van der Burgt A."/>
            <person name="Canto-Canche B."/>
            <person name="Churchill A.C.L."/>
            <person name="Conde-Ferraez L."/>
            <person name="Cools H.J."/>
            <person name="Coutinho P.M."/>
            <person name="Csukai M."/>
            <person name="Dehal P."/>
            <person name="De Wit P."/>
            <person name="Donzelli B."/>
            <person name="van de Geest H.C."/>
            <person name="van Ham R.C.H.J."/>
            <person name="Hammond-Kosack K.E."/>
            <person name="Henrissat B."/>
            <person name="Kilian A."/>
            <person name="Kobayashi A.K."/>
            <person name="Koopmann E."/>
            <person name="Kourmpetis Y."/>
            <person name="Kuzniar A."/>
            <person name="Lindquist E."/>
            <person name="Lombard V."/>
            <person name="Maliepaard C."/>
            <person name="Martins N."/>
            <person name="Mehrabi R."/>
            <person name="Nap J.P.H."/>
            <person name="Ponomarenko A."/>
            <person name="Rudd J.J."/>
            <person name="Salamov A."/>
            <person name="Schmutz J."/>
            <person name="Schouten H.J."/>
            <person name="Shapiro H."/>
            <person name="Stergiopoulos I."/>
            <person name="Torriani S.F.F."/>
            <person name="Tu H."/>
            <person name="de Vries R.P."/>
            <person name="Waalwijk C."/>
            <person name="Ware S.B."/>
            <person name="Wiebenga A."/>
            <person name="Zwiers L.-H."/>
            <person name="Oliver R.P."/>
            <person name="Grigoriev I.V."/>
            <person name="Kema G.H.J."/>
        </authorList>
    </citation>
    <scope>NUCLEOTIDE SEQUENCE [LARGE SCALE GENOMIC DNA]</scope>
    <source>
        <strain evidence="3">CBS 115943 / IPO323</strain>
    </source>
</reference>
<organism evidence="2 3">
    <name type="scientific">Zymoseptoria tritici (strain CBS 115943 / IPO323)</name>
    <name type="common">Speckled leaf blotch fungus</name>
    <name type="synonym">Septoria tritici</name>
    <dbReference type="NCBI Taxonomy" id="336722"/>
    <lineage>
        <taxon>Eukaryota</taxon>
        <taxon>Fungi</taxon>
        <taxon>Dikarya</taxon>
        <taxon>Ascomycota</taxon>
        <taxon>Pezizomycotina</taxon>
        <taxon>Dothideomycetes</taxon>
        <taxon>Dothideomycetidae</taxon>
        <taxon>Mycosphaerellales</taxon>
        <taxon>Mycosphaerellaceae</taxon>
        <taxon>Zymoseptoria</taxon>
    </lineage>
</organism>
<accession>F9WXA0</accession>
<feature type="compositionally biased region" description="Polar residues" evidence="1">
    <location>
        <begin position="379"/>
        <end position="388"/>
    </location>
</feature>
<dbReference type="EMBL" id="CM001196">
    <property type="protein sequence ID" value="EGP91848.1"/>
    <property type="molecule type" value="Genomic_DNA"/>
</dbReference>
<dbReference type="OMA" id="KKSTQHR"/>
<evidence type="ECO:0000256" key="1">
    <source>
        <dbReference type="SAM" id="MobiDB-lite"/>
    </source>
</evidence>
<dbReference type="OrthoDB" id="3925971at2759"/>
<dbReference type="RefSeq" id="XP_003856872.1">
    <property type="nucleotide sequence ID" value="XM_003856824.1"/>
</dbReference>
<feature type="compositionally biased region" description="Pro residues" evidence="1">
    <location>
        <begin position="31"/>
        <end position="65"/>
    </location>
</feature>
<protein>
    <submittedName>
        <fullName evidence="2">Uncharacterized protein</fullName>
    </submittedName>
</protein>
<gene>
    <name evidence="2" type="ORF">MYCGRDRAFT_107782</name>
</gene>
<dbReference type="CDD" id="cd20273">
    <property type="entry name" value="Complex1_LYR_unchar"/>
    <property type="match status" value="1"/>
</dbReference>
<proteinExistence type="predicted"/>
<dbReference type="eggNOG" id="ENOG502S4VH">
    <property type="taxonomic scope" value="Eukaryota"/>
</dbReference>
<name>F9WXA0_ZYMTI</name>
<dbReference type="Proteomes" id="UP000008062">
    <property type="component" value="Chromosome 1"/>
</dbReference>
<feature type="region of interest" description="Disordered" evidence="1">
    <location>
        <begin position="1"/>
        <end position="71"/>
    </location>
</feature>
<dbReference type="AlphaFoldDB" id="F9WXA0"/>
<feature type="region of interest" description="Disordered" evidence="1">
    <location>
        <begin position="352"/>
        <end position="402"/>
    </location>
</feature>
<feature type="compositionally biased region" description="Polar residues" evidence="1">
    <location>
        <begin position="15"/>
        <end position="29"/>
    </location>
</feature>
<dbReference type="InterPro" id="IPR046896">
    <property type="entry name" value="Cup1-like_N"/>
</dbReference>